<comment type="caution">
    <text evidence="2">The sequence shown here is derived from an EMBL/GenBank/DDBJ whole genome shotgun (WGS) entry which is preliminary data.</text>
</comment>
<evidence type="ECO:0000313" key="3">
    <source>
        <dbReference type="Proteomes" id="UP000641932"/>
    </source>
</evidence>
<dbReference type="RefSeq" id="WP_189135738.1">
    <property type="nucleotide sequence ID" value="NZ_BMMS01000056.1"/>
</dbReference>
<sequence>MTAKDDQFEASASALGYLYQFAKALELCIGQSMGGIEWSVAVEAADDIEKHTGSLTELLQLKQRAEGTRMTDSAPDLWKTLRIWCEAAASGRISLAETNLFLLTTAELPPGSAGYHLQSTASGDRDEDKALALLRAARAASKSEKLQKAFAAFDALETVGTVRQSALLSRVAVIGGAPRIDEVRSKMLGHAVLAVDRDLAKPFLTRLEGWFYDRVIEQMRTPGGVPITGAEFDQVFSDLRHQFGPNNLPIDPDIASLDPEPVESADKVFVRQLDLIGVGSERVRLAVRDYIRAFAQRSRWSEEKLLRAGEIGDYERRLVEEWQARFAEMREDLGPEATEEEMKREARLIYRCVDREARAQIRAGLEEVFIPKGSYHMLADELRVGWHPDFTARLIALLEPAGAR</sequence>
<keyword evidence="3" id="KW-1185">Reference proteome</keyword>
<dbReference type="AlphaFoldDB" id="A0A918E144"/>
<name>A0A918E144_9ACTN</name>
<dbReference type="EMBL" id="BMMS01000056">
    <property type="protein sequence ID" value="GGP00321.1"/>
    <property type="molecule type" value="Genomic_DNA"/>
</dbReference>
<feature type="domain" description="ABC-three component systems C-terminal" evidence="1">
    <location>
        <begin position="269"/>
        <end position="393"/>
    </location>
</feature>
<evidence type="ECO:0000259" key="1">
    <source>
        <dbReference type="Pfam" id="PF20283"/>
    </source>
</evidence>
<reference evidence="2" key="1">
    <citation type="journal article" date="2014" name="Int. J. Syst. Evol. Microbiol.">
        <title>Complete genome sequence of Corynebacterium casei LMG S-19264T (=DSM 44701T), isolated from a smear-ripened cheese.</title>
        <authorList>
            <consortium name="US DOE Joint Genome Institute (JGI-PGF)"/>
            <person name="Walter F."/>
            <person name="Albersmeier A."/>
            <person name="Kalinowski J."/>
            <person name="Ruckert C."/>
        </authorList>
    </citation>
    <scope>NUCLEOTIDE SEQUENCE</scope>
    <source>
        <strain evidence="2">CGMCC 4.7201</strain>
    </source>
</reference>
<organism evidence="2 3">
    <name type="scientific">Wenjunlia tyrosinilytica</name>
    <dbReference type="NCBI Taxonomy" id="1544741"/>
    <lineage>
        <taxon>Bacteria</taxon>
        <taxon>Bacillati</taxon>
        <taxon>Actinomycetota</taxon>
        <taxon>Actinomycetes</taxon>
        <taxon>Kitasatosporales</taxon>
        <taxon>Streptomycetaceae</taxon>
        <taxon>Wenjunlia</taxon>
    </lineage>
</organism>
<accession>A0A918E144</accession>
<proteinExistence type="predicted"/>
<dbReference type="InterPro" id="IPR046913">
    <property type="entry name" value="ABC-3C_CTD7"/>
</dbReference>
<reference evidence="2" key="2">
    <citation type="submission" date="2020-09" db="EMBL/GenBank/DDBJ databases">
        <authorList>
            <person name="Sun Q."/>
            <person name="Zhou Y."/>
        </authorList>
    </citation>
    <scope>NUCLEOTIDE SEQUENCE</scope>
    <source>
        <strain evidence="2">CGMCC 4.7201</strain>
    </source>
</reference>
<dbReference type="Pfam" id="PF20283">
    <property type="entry name" value="CTD7"/>
    <property type="match status" value="1"/>
</dbReference>
<dbReference type="Proteomes" id="UP000641932">
    <property type="component" value="Unassembled WGS sequence"/>
</dbReference>
<gene>
    <name evidence="2" type="ORF">GCM10012280_68820</name>
</gene>
<protein>
    <recommendedName>
        <fullName evidence="1">ABC-three component systems C-terminal domain-containing protein</fullName>
    </recommendedName>
</protein>
<evidence type="ECO:0000313" key="2">
    <source>
        <dbReference type="EMBL" id="GGP00321.1"/>
    </source>
</evidence>